<evidence type="ECO:0000256" key="5">
    <source>
        <dbReference type="ARBA" id="ARBA00023136"/>
    </source>
</evidence>
<evidence type="ECO:0000256" key="3">
    <source>
        <dbReference type="ARBA" id="ARBA00022692"/>
    </source>
</evidence>
<evidence type="ECO:0000256" key="6">
    <source>
        <dbReference type="SAM" id="Phobius"/>
    </source>
</evidence>
<feature type="transmembrane region" description="Helical" evidence="6">
    <location>
        <begin position="102"/>
        <end position="124"/>
    </location>
</feature>
<dbReference type="GO" id="GO:0005886">
    <property type="term" value="C:plasma membrane"/>
    <property type="evidence" value="ECO:0007669"/>
    <property type="project" value="UniProtKB-SubCell"/>
</dbReference>
<protein>
    <submittedName>
        <fullName evidence="7">ATP synthase I chain</fullName>
    </submittedName>
</protein>
<feature type="transmembrane region" description="Helical" evidence="6">
    <location>
        <begin position="75"/>
        <end position="96"/>
    </location>
</feature>
<dbReference type="Proteomes" id="UP000199208">
    <property type="component" value="Unassembled WGS sequence"/>
</dbReference>
<keyword evidence="3 6" id="KW-0812">Transmembrane</keyword>
<feature type="transmembrane region" description="Helical" evidence="6">
    <location>
        <begin position="37"/>
        <end position="54"/>
    </location>
</feature>
<keyword evidence="4 6" id="KW-1133">Transmembrane helix</keyword>
<keyword evidence="8" id="KW-1185">Reference proteome</keyword>
<evidence type="ECO:0000313" key="8">
    <source>
        <dbReference type="Proteomes" id="UP000199208"/>
    </source>
</evidence>
<proteinExistence type="predicted"/>
<keyword evidence="2" id="KW-1003">Cell membrane</keyword>
<keyword evidence="5 6" id="KW-0472">Membrane</keyword>
<accession>A0A1G5S4D7</accession>
<dbReference type="AlphaFoldDB" id="A0A1G5S4D7"/>
<dbReference type="InterPro" id="IPR005598">
    <property type="entry name" value="ATP_synth_I"/>
</dbReference>
<dbReference type="OrthoDB" id="1711023at2"/>
<sequence>MPVQTTQALLRTVTLRSLMLAAVFAVIFLIFFRGGVLPYLLGLLFGTALGILNFRQLGVTIEKAVAMSPSKAQTYATVHYFIRFSLVAAALLVSILSEQIQVLGMVAGLMTVKLIIYMTQLLSGSSKSKNISKRKEE</sequence>
<name>A0A1G5S4D7_9FIRM</name>
<feature type="transmembrane region" description="Helical" evidence="6">
    <location>
        <begin position="12"/>
        <end position="31"/>
    </location>
</feature>
<dbReference type="STRING" id="1120920.SAMN03080599_02353"/>
<evidence type="ECO:0000313" key="7">
    <source>
        <dbReference type="EMBL" id="SCZ80601.1"/>
    </source>
</evidence>
<gene>
    <name evidence="7" type="ORF">SAMN03080599_02353</name>
</gene>
<dbReference type="EMBL" id="FMWL01000013">
    <property type="protein sequence ID" value="SCZ80601.1"/>
    <property type="molecule type" value="Genomic_DNA"/>
</dbReference>
<evidence type="ECO:0000256" key="1">
    <source>
        <dbReference type="ARBA" id="ARBA00004651"/>
    </source>
</evidence>
<organism evidence="7 8">
    <name type="scientific">Acidaminobacter hydrogenoformans DSM 2784</name>
    <dbReference type="NCBI Taxonomy" id="1120920"/>
    <lineage>
        <taxon>Bacteria</taxon>
        <taxon>Bacillati</taxon>
        <taxon>Bacillota</taxon>
        <taxon>Clostridia</taxon>
        <taxon>Peptostreptococcales</taxon>
        <taxon>Acidaminobacteraceae</taxon>
        <taxon>Acidaminobacter</taxon>
    </lineage>
</organism>
<comment type="subcellular location">
    <subcellularLocation>
        <location evidence="1">Cell membrane</location>
        <topology evidence="1">Multi-pass membrane protein</topology>
    </subcellularLocation>
</comment>
<reference evidence="7 8" key="1">
    <citation type="submission" date="2016-10" db="EMBL/GenBank/DDBJ databases">
        <authorList>
            <person name="de Groot N.N."/>
        </authorList>
    </citation>
    <scope>NUCLEOTIDE SEQUENCE [LARGE SCALE GENOMIC DNA]</scope>
    <source>
        <strain evidence="7 8">DSM 2784</strain>
    </source>
</reference>
<dbReference type="Pfam" id="PF03899">
    <property type="entry name" value="ATP-synt_I"/>
    <property type="match status" value="1"/>
</dbReference>
<evidence type="ECO:0000256" key="4">
    <source>
        <dbReference type="ARBA" id="ARBA00022989"/>
    </source>
</evidence>
<evidence type="ECO:0000256" key="2">
    <source>
        <dbReference type="ARBA" id="ARBA00022475"/>
    </source>
</evidence>